<dbReference type="GO" id="GO:0000447">
    <property type="term" value="P:endonucleolytic cleavage in ITS1 to separate SSU-rRNA from 5.8S rRNA and LSU-rRNA from tricistronic rRNA transcript (SSU-rRNA, 5.8S rRNA, LSU-rRNA)"/>
    <property type="evidence" value="ECO:0007669"/>
    <property type="project" value="TreeGrafter"/>
</dbReference>
<dbReference type="InterPro" id="IPR012677">
    <property type="entry name" value="Nucleotide-bd_a/b_plait_sf"/>
</dbReference>
<dbReference type="OrthoDB" id="287393at2759"/>
<organism evidence="8 9">
    <name type="scientific">Schistocephalus solidus</name>
    <name type="common">Tapeworm</name>
    <dbReference type="NCBI Taxonomy" id="70667"/>
    <lineage>
        <taxon>Eukaryota</taxon>
        <taxon>Metazoa</taxon>
        <taxon>Spiralia</taxon>
        <taxon>Lophotrochozoa</taxon>
        <taxon>Platyhelminthes</taxon>
        <taxon>Cestoda</taxon>
        <taxon>Eucestoda</taxon>
        <taxon>Diphyllobothriidea</taxon>
        <taxon>Diphyllobothriidae</taxon>
        <taxon>Schistocephalus</taxon>
    </lineage>
</organism>
<evidence type="ECO:0000256" key="1">
    <source>
        <dbReference type="ARBA" id="ARBA00004604"/>
    </source>
</evidence>
<evidence type="ECO:0000256" key="3">
    <source>
        <dbReference type="ARBA" id="ARBA00020737"/>
    </source>
</evidence>
<dbReference type="GO" id="GO:0034462">
    <property type="term" value="P:small-subunit processome assembly"/>
    <property type="evidence" value="ECO:0007669"/>
    <property type="project" value="TreeGrafter"/>
</dbReference>
<dbReference type="InterPro" id="IPR035979">
    <property type="entry name" value="RBD_domain_sf"/>
</dbReference>
<evidence type="ECO:0000313" key="9">
    <source>
        <dbReference type="Proteomes" id="UP000275846"/>
    </source>
</evidence>
<dbReference type="GO" id="GO:0000480">
    <property type="term" value="P:endonucleolytic cleavage in 5'-ETS of tricistronic rRNA transcript (SSU-rRNA, 5.8S rRNA, LSU-rRNA)"/>
    <property type="evidence" value="ECO:0007669"/>
    <property type="project" value="TreeGrafter"/>
</dbReference>
<keyword evidence="4 6" id="KW-0694">RNA-binding</keyword>
<dbReference type="PROSITE" id="PS50102">
    <property type="entry name" value="RRM"/>
    <property type="match status" value="1"/>
</dbReference>
<evidence type="ECO:0000256" key="2">
    <source>
        <dbReference type="ARBA" id="ARBA00005819"/>
    </source>
</evidence>
<evidence type="ECO:0000313" key="8">
    <source>
        <dbReference type="EMBL" id="VDL92650.1"/>
    </source>
</evidence>
<dbReference type="GO" id="GO:0000472">
    <property type="term" value="P:endonucleolytic cleavage to generate mature 5'-end of SSU-rRNA from (SSU-rRNA, 5.8S rRNA, LSU-rRNA)"/>
    <property type="evidence" value="ECO:0007669"/>
    <property type="project" value="TreeGrafter"/>
</dbReference>
<reference evidence="8 9" key="1">
    <citation type="submission" date="2018-11" db="EMBL/GenBank/DDBJ databases">
        <authorList>
            <consortium name="Pathogen Informatics"/>
        </authorList>
    </citation>
    <scope>NUCLEOTIDE SEQUENCE [LARGE SCALE GENOMIC DNA]</scope>
    <source>
        <strain evidence="8 9">NST_G2</strain>
    </source>
</reference>
<dbReference type="AlphaFoldDB" id="A0A3P7C568"/>
<comment type="subcellular location">
    <subcellularLocation>
        <location evidence="1">Nucleus</location>
        <location evidence="1">Nucleolus</location>
    </subcellularLocation>
</comment>
<dbReference type="CDD" id="cd12263">
    <property type="entry name" value="RRM_ABT1_like"/>
    <property type="match status" value="1"/>
</dbReference>
<evidence type="ECO:0000256" key="6">
    <source>
        <dbReference type="PROSITE-ProRule" id="PRU00176"/>
    </source>
</evidence>
<dbReference type="Pfam" id="PF00076">
    <property type="entry name" value="RRM_1"/>
    <property type="match status" value="1"/>
</dbReference>
<accession>A0A3P7C568</accession>
<dbReference type="InterPro" id="IPR039119">
    <property type="entry name" value="ABT1/Esf2"/>
</dbReference>
<evidence type="ECO:0000256" key="5">
    <source>
        <dbReference type="ARBA" id="ARBA00023242"/>
    </source>
</evidence>
<gene>
    <name evidence="8" type="ORF">SSLN_LOCUS6265</name>
</gene>
<dbReference type="SUPFAM" id="SSF54928">
    <property type="entry name" value="RNA-binding domain, RBD"/>
    <property type="match status" value="1"/>
</dbReference>
<keyword evidence="5" id="KW-0539">Nucleus</keyword>
<dbReference type="Proteomes" id="UP000275846">
    <property type="component" value="Unassembled WGS sequence"/>
</dbReference>
<dbReference type="STRING" id="70667.A0A3P7C568"/>
<dbReference type="GO" id="GO:0005730">
    <property type="term" value="C:nucleolus"/>
    <property type="evidence" value="ECO:0007669"/>
    <property type="project" value="UniProtKB-SubCell"/>
</dbReference>
<name>A0A3P7C568_SCHSO</name>
<dbReference type="GO" id="GO:0003723">
    <property type="term" value="F:RNA binding"/>
    <property type="evidence" value="ECO:0007669"/>
    <property type="project" value="UniProtKB-UniRule"/>
</dbReference>
<evidence type="ECO:0000256" key="4">
    <source>
        <dbReference type="ARBA" id="ARBA00022884"/>
    </source>
</evidence>
<evidence type="ECO:0000259" key="7">
    <source>
        <dbReference type="PROSITE" id="PS50102"/>
    </source>
</evidence>
<sequence>MKKGLFWVFVARGLCEPMDSNIDTSVPGIVYFSSIPTEMNVSMLKEHISAFGNINRVYLVPKKRVRNRPKRQYEEGWVEFQDKKSAKKAATRLNCTEVLGGKRKPWYGELWNVRYLPKVSWGDLFAMERQDEELRRISKDRDIIMAKKQARLFKSGLDSYKLEAKLRVSRGKRFKERHPLELEAHQKPTAEEMEERLARSSRTAPEGIEGFSALTDKTFMENLFSGGL</sequence>
<dbReference type="PANTHER" id="PTHR12311:SF7">
    <property type="entry name" value="ACTIVATOR OF BASAL TRANSCRIPTION 1"/>
    <property type="match status" value="1"/>
</dbReference>
<dbReference type="Gene3D" id="3.30.70.330">
    <property type="match status" value="1"/>
</dbReference>
<dbReference type="EMBL" id="UYSU01033613">
    <property type="protein sequence ID" value="VDL92650.1"/>
    <property type="molecule type" value="Genomic_DNA"/>
</dbReference>
<dbReference type="InterPro" id="IPR034353">
    <property type="entry name" value="ABT1/ESF2_RRM"/>
</dbReference>
<comment type="similarity">
    <text evidence="2">Belongs to the ESF2/ABP1 family.</text>
</comment>
<proteinExistence type="inferred from homology"/>
<protein>
    <recommendedName>
        <fullName evidence="3">Activator of basal transcription 1</fullName>
    </recommendedName>
</protein>
<feature type="domain" description="RRM" evidence="7">
    <location>
        <begin position="28"/>
        <end position="103"/>
    </location>
</feature>
<keyword evidence="9" id="KW-1185">Reference proteome</keyword>
<dbReference type="InterPro" id="IPR000504">
    <property type="entry name" value="RRM_dom"/>
</dbReference>
<dbReference type="PANTHER" id="PTHR12311">
    <property type="entry name" value="ACTIVATOR OF BASAL TRANSCRIPTION 1"/>
    <property type="match status" value="1"/>
</dbReference>